<dbReference type="PROSITE" id="PS50206">
    <property type="entry name" value="RHODANESE_3"/>
    <property type="match status" value="1"/>
</dbReference>
<dbReference type="GO" id="GO:0008146">
    <property type="term" value="F:sulfotransferase activity"/>
    <property type="evidence" value="ECO:0007669"/>
    <property type="project" value="TreeGrafter"/>
</dbReference>
<comment type="subunit">
    <text evidence="7">Homodimer. Forms a stable heterotetrameric complex of 2 MoeB and 2 MoaD during adenylation of MoaD.</text>
</comment>
<dbReference type="EC" id="2.7.7.80" evidence="8"/>
<comment type="caution">
    <text evidence="14">The sequence shown here is derived from an EMBL/GenBank/DDBJ whole genome shotgun (WGS) entry which is preliminary data.</text>
</comment>
<comment type="similarity">
    <text evidence="1">Belongs to the HesA/MoeB/ThiF family.</text>
</comment>
<organism evidence="14 15">
    <name type="scientific">Pelagicoccus albus</name>
    <dbReference type="NCBI Taxonomy" id="415222"/>
    <lineage>
        <taxon>Bacteria</taxon>
        <taxon>Pseudomonadati</taxon>
        <taxon>Verrucomicrobiota</taxon>
        <taxon>Opitutia</taxon>
        <taxon>Puniceicoccales</taxon>
        <taxon>Pelagicoccaceae</taxon>
        <taxon>Pelagicoccus</taxon>
    </lineage>
</organism>
<evidence type="ECO:0000256" key="9">
    <source>
        <dbReference type="ARBA" id="ARBA00073635"/>
    </source>
</evidence>
<evidence type="ECO:0000256" key="1">
    <source>
        <dbReference type="ARBA" id="ARBA00009919"/>
    </source>
</evidence>
<evidence type="ECO:0000256" key="3">
    <source>
        <dbReference type="ARBA" id="ARBA00022741"/>
    </source>
</evidence>
<dbReference type="GO" id="GO:0005524">
    <property type="term" value="F:ATP binding"/>
    <property type="evidence" value="ECO:0007669"/>
    <property type="project" value="UniProtKB-KW"/>
</dbReference>
<dbReference type="FunFam" id="3.40.50.720:FF:000033">
    <property type="entry name" value="Adenylyltransferase and sulfurtransferase MOCS3"/>
    <property type="match status" value="1"/>
</dbReference>
<dbReference type="RefSeq" id="WP_185659507.1">
    <property type="nucleotide sequence ID" value="NZ_CAWPOO010000006.1"/>
</dbReference>
<dbReference type="InterPro" id="IPR000594">
    <property type="entry name" value="ThiF_NAD_FAD-bd"/>
</dbReference>
<dbReference type="Pfam" id="PF00581">
    <property type="entry name" value="Rhodanese"/>
    <property type="match status" value="1"/>
</dbReference>
<protein>
    <recommendedName>
        <fullName evidence="9">Molybdopterin-synthase adenylyltransferase</fullName>
        <ecNumber evidence="8">2.7.7.80</ecNumber>
    </recommendedName>
    <alternativeName>
        <fullName evidence="12">MoaD protein adenylase</fullName>
    </alternativeName>
    <alternativeName>
        <fullName evidence="10">Molybdopterin-converting factor subunit 1 adenylase</fullName>
    </alternativeName>
    <alternativeName>
        <fullName evidence="11">Sulfur carrier protein MoaD adenylyltransferase</fullName>
    </alternativeName>
</protein>
<dbReference type="Proteomes" id="UP000526501">
    <property type="component" value="Unassembled WGS sequence"/>
</dbReference>
<accession>A0A7X1B767</accession>
<dbReference type="GO" id="GO:0004792">
    <property type="term" value="F:thiosulfate-cyanide sulfurtransferase activity"/>
    <property type="evidence" value="ECO:0007669"/>
    <property type="project" value="TreeGrafter"/>
</dbReference>
<comment type="catalytic activity">
    <reaction evidence="5">
        <text>[molybdopterin-synthase sulfur-carrier protein]-C-terminal Gly-Gly + ATP + H(+) = [molybdopterin-synthase sulfur-carrier protein]-C-terminal Gly-Gly-AMP + diphosphate</text>
        <dbReference type="Rhea" id="RHEA:43616"/>
        <dbReference type="Rhea" id="RHEA-COMP:12159"/>
        <dbReference type="Rhea" id="RHEA-COMP:12202"/>
        <dbReference type="ChEBI" id="CHEBI:15378"/>
        <dbReference type="ChEBI" id="CHEBI:30616"/>
        <dbReference type="ChEBI" id="CHEBI:33019"/>
        <dbReference type="ChEBI" id="CHEBI:90618"/>
        <dbReference type="ChEBI" id="CHEBI:90778"/>
        <dbReference type="EC" id="2.7.7.80"/>
    </reaction>
</comment>
<evidence type="ECO:0000256" key="6">
    <source>
        <dbReference type="ARBA" id="ARBA00055169"/>
    </source>
</evidence>
<reference evidence="14 15" key="1">
    <citation type="submission" date="2020-07" db="EMBL/GenBank/DDBJ databases">
        <authorList>
            <person name="Feng X."/>
        </authorList>
    </citation>
    <scope>NUCLEOTIDE SEQUENCE [LARGE SCALE GENOMIC DNA]</scope>
    <source>
        <strain evidence="14 15">JCM23202</strain>
    </source>
</reference>
<evidence type="ECO:0000256" key="7">
    <source>
        <dbReference type="ARBA" id="ARBA00063809"/>
    </source>
</evidence>
<evidence type="ECO:0000256" key="11">
    <source>
        <dbReference type="ARBA" id="ARBA00075328"/>
    </source>
</evidence>
<dbReference type="Gene3D" id="3.40.250.10">
    <property type="entry name" value="Rhodanese-like domain"/>
    <property type="match status" value="1"/>
</dbReference>
<dbReference type="Pfam" id="PF00899">
    <property type="entry name" value="ThiF"/>
    <property type="match status" value="1"/>
</dbReference>
<dbReference type="GO" id="GO:0005829">
    <property type="term" value="C:cytosol"/>
    <property type="evidence" value="ECO:0007669"/>
    <property type="project" value="TreeGrafter"/>
</dbReference>
<evidence type="ECO:0000313" key="14">
    <source>
        <dbReference type="EMBL" id="MBC2605638.1"/>
    </source>
</evidence>
<proteinExistence type="inferred from homology"/>
<dbReference type="CDD" id="cd00757">
    <property type="entry name" value="ThiF_MoeB_HesA_family"/>
    <property type="match status" value="1"/>
</dbReference>
<dbReference type="AlphaFoldDB" id="A0A7X1B767"/>
<evidence type="ECO:0000256" key="5">
    <source>
        <dbReference type="ARBA" id="ARBA00052218"/>
    </source>
</evidence>
<evidence type="ECO:0000256" key="10">
    <source>
        <dbReference type="ARBA" id="ARBA00075110"/>
    </source>
</evidence>
<keyword evidence="3" id="KW-0547">Nucleotide-binding</keyword>
<evidence type="ECO:0000256" key="2">
    <source>
        <dbReference type="ARBA" id="ARBA00022679"/>
    </source>
</evidence>
<dbReference type="InterPro" id="IPR036873">
    <property type="entry name" value="Rhodanese-like_dom_sf"/>
</dbReference>
<dbReference type="NCBIfam" id="NF004281">
    <property type="entry name" value="PRK05690.1"/>
    <property type="match status" value="1"/>
</dbReference>
<dbReference type="Gene3D" id="3.40.50.720">
    <property type="entry name" value="NAD(P)-binding Rossmann-like Domain"/>
    <property type="match status" value="1"/>
</dbReference>
<evidence type="ECO:0000313" key="15">
    <source>
        <dbReference type="Proteomes" id="UP000526501"/>
    </source>
</evidence>
<dbReference type="EMBL" id="JACHVC010000006">
    <property type="protein sequence ID" value="MBC2605638.1"/>
    <property type="molecule type" value="Genomic_DNA"/>
</dbReference>
<keyword evidence="14" id="KW-0548">Nucleotidyltransferase</keyword>
<dbReference type="SMART" id="SM00450">
    <property type="entry name" value="RHOD"/>
    <property type="match status" value="1"/>
</dbReference>
<gene>
    <name evidence="14" type="primary">moeB</name>
    <name evidence="14" type="ORF">H5P27_06240</name>
</gene>
<name>A0A7X1B767_9BACT</name>
<dbReference type="GO" id="GO:0061605">
    <property type="term" value="F:molybdopterin-synthase adenylyltransferase activity"/>
    <property type="evidence" value="ECO:0007669"/>
    <property type="project" value="UniProtKB-EC"/>
</dbReference>
<dbReference type="InterPro" id="IPR035985">
    <property type="entry name" value="Ubiquitin-activating_enz"/>
</dbReference>
<dbReference type="InterPro" id="IPR045886">
    <property type="entry name" value="ThiF/MoeB/HesA"/>
</dbReference>
<sequence>MPPPKQEKLSPTELTRYSRHILLEQIGVEGQQKLKAAKALVIGAGGLGSPVALYLAAAGVGTIGLADFDKVELHNLQRQILHGNSDVDRKKTESAKEALSEINPLITVNLHPEGIQPDNAVELFSQYDIVIDGTDNFSTRYLNNDAAYFAGKPLVYGSIFKFEGQASFFDSSSDGPCYRCLFPEPPPPGSVPSCGEAGVMGALCGIVGSIQAMETIKHLTGTGETLTGQLLFIDTLNIEFKKLKLKKDPSCPLCGLHPKYKTIEARNYAELCETKSDPKITSKPDKENMSDLPIEINVLQTKELMDSEDVLLLDVRENFERDISKIEQSLHIPMGEIPNRTEELPKDKKILVHCHHGGRSARVVQFLQQQGFSTVSNVAGGIDAWSTQIDSSLPRY</sequence>
<evidence type="ECO:0000256" key="12">
    <source>
        <dbReference type="ARBA" id="ARBA00078531"/>
    </source>
</evidence>
<feature type="domain" description="Rhodanese" evidence="13">
    <location>
        <begin position="306"/>
        <end position="394"/>
    </location>
</feature>
<keyword evidence="15" id="KW-1185">Reference proteome</keyword>
<evidence type="ECO:0000256" key="4">
    <source>
        <dbReference type="ARBA" id="ARBA00022840"/>
    </source>
</evidence>
<keyword evidence="4" id="KW-0067">ATP-binding</keyword>
<dbReference type="PANTHER" id="PTHR10953">
    <property type="entry name" value="UBIQUITIN-ACTIVATING ENZYME E1"/>
    <property type="match status" value="1"/>
</dbReference>
<comment type="function">
    <text evidence="6">Catalyzes the adenylation by ATP of the carboxyl group of the C-terminal glycine of sulfur carrier protein MoaD.</text>
</comment>
<keyword evidence="2 14" id="KW-0808">Transferase</keyword>
<evidence type="ECO:0000259" key="13">
    <source>
        <dbReference type="PROSITE" id="PS50206"/>
    </source>
</evidence>
<dbReference type="InterPro" id="IPR001763">
    <property type="entry name" value="Rhodanese-like_dom"/>
</dbReference>
<dbReference type="SUPFAM" id="SSF69572">
    <property type="entry name" value="Activating enzymes of the ubiquitin-like proteins"/>
    <property type="match status" value="1"/>
</dbReference>
<dbReference type="PANTHER" id="PTHR10953:SF102">
    <property type="entry name" value="ADENYLYLTRANSFERASE AND SULFURTRANSFERASE MOCS3"/>
    <property type="match status" value="1"/>
</dbReference>
<evidence type="ECO:0000256" key="8">
    <source>
        <dbReference type="ARBA" id="ARBA00066884"/>
    </source>
</evidence>
<dbReference type="GO" id="GO:0008641">
    <property type="term" value="F:ubiquitin-like modifier activating enzyme activity"/>
    <property type="evidence" value="ECO:0007669"/>
    <property type="project" value="InterPro"/>
</dbReference>